<protein>
    <submittedName>
        <fullName evidence="2">Uncharacterized protein</fullName>
    </submittedName>
</protein>
<reference evidence="2" key="1">
    <citation type="submission" date="2020-03" db="EMBL/GenBank/DDBJ databases">
        <title>The deep terrestrial virosphere.</title>
        <authorList>
            <person name="Holmfeldt K."/>
            <person name="Nilsson E."/>
            <person name="Simone D."/>
            <person name="Lopez-Fernandez M."/>
            <person name="Wu X."/>
            <person name="de Brujin I."/>
            <person name="Lundin D."/>
            <person name="Andersson A."/>
            <person name="Bertilsson S."/>
            <person name="Dopson M."/>
        </authorList>
    </citation>
    <scope>NUCLEOTIDE SEQUENCE</scope>
    <source>
        <strain evidence="2">MM415B02061</strain>
    </source>
</reference>
<dbReference type="NCBIfam" id="TIGR01167">
    <property type="entry name" value="LPXTG_anchor"/>
    <property type="match status" value="1"/>
</dbReference>
<name>A0A6M3ID42_9ZZZZ</name>
<evidence type="ECO:0000256" key="1">
    <source>
        <dbReference type="SAM" id="Phobius"/>
    </source>
</evidence>
<gene>
    <name evidence="2" type="ORF">MM415B02061_0003</name>
</gene>
<dbReference type="EMBL" id="MT141153">
    <property type="protein sequence ID" value="QJA55345.1"/>
    <property type="molecule type" value="Genomic_DNA"/>
</dbReference>
<keyword evidence="1" id="KW-1133">Transmembrane helix</keyword>
<proteinExistence type="predicted"/>
<sequence>MWEIGTQTPGSLVYVADMDVVKNNASYQVVVIFNTPVPADLSQRIADAQILNLPVDGYTIKWVLLGGIDALEERVFGVEFATSNISPITIAELKTLYVNHPLFEGHPVDSVEVYEIVTYQPPPADNTIIILVGAATAVAVGYFLLKKKKKR</sequence>
<dbReference type="AlphaFoldDB" id="A0A6M3ID42"/>
<keyword evidence="1" id="KW-0472">Membrane</keyword>
<evidence type="ECO:0000313" key="2">
    <source>
        <dbReference type="EMBL" id="QJA55345.1"/>
    </source>
</evidence>
<accession>A0A6M3ID42</accession>
<keyword evidence="1" id="KW-0812">Transmembrane</keyword>
<organism evidence="2">
    <name type="scientific">viral metagenome</name>
    <dbReference type="NCBI Taxonomy" id="1070528"/>
    <lineage>
        <taxon>unclassified sequences</taxon>
        <taxon>metagenomes</taxon>
        <taxon>organismal metagenomes</taxon>
    </lineage>
</organism>
<feature type="transmembrane region" description="Helical" evidence="1">
    <location>
        <begin position="128"/>
        <end position="145"/>
    </location>
</feature>